<dbReference type="AlphaFoldDB" id="A0A2T0UCC3"/>
<dbReference type="Pfam" id="PF22124">
    <property type="entry name" value="Glyco_hydro_95_cat"/>
    <property type="match status" value="1"/>
</dbReference>
<reference evidence="5 6" key="1">
    <citation type="submission" date="2018-03" db="EMBL/GenBank/DDBJ databases">
        <title>Genomic Encyclopedia of Type Strains, Phase III (KMG-III): the genomes of soil and plant-associated and newly described type strains.</title>
        <authorList>
            <person name="Whitman W."/>
        </authorList>
    </citation>
    <scope>NUCLEOTIDE SEQUENCE [LARGE SCALE GENOMIC DNA]</scope>
    <source>
        <strain evidence="5 6">CGMCC 1.9313</strain>
    </source>
</reference>
<evidence type="ECO:0000313" key="6">
    <source>
        <dbReference type="Proteomes" id="UP000238034"/>
    </source>
</evidence>
<dbReference type="Gene3D" id="2.60.120.260">
    <property type="entry name" value="Galactose-binding domain-like"/>
    <property type="match status" value="1"/>
</dbReference>
<dbReference type="InterPro" id="IPR008979">
    <property type="entry name" value="Galactose-bd-like_sf"/>
</dbReference>
<dbReference type="SUPFAM" id="SSF49785">
    <property type="entry name" value="Galactose-binding domain-like"/>
    <property type="match status" value="1"/>
</dbReference>
<dbReference type="PANTHER" id="PTHR31084">
    <property type="entry name" value="ALPHA-L-FUCOSIDASE 2"/>
    <property type="match status" value="1"/>
</dbReference>
<dbReference type="PANTHER" id="PTHR31084:SF0">
    <property type="entry name" value="ALPHA-L-FUCOSIDASE 2"/>
    <property type="match status" value="1"/>
</dbReference>
<accession>A0A2T0UCC3</accession>
<evidence type="ECO:0000256" key="1">
    <source>
        <dbReference type="SAM" id="SignalP"/>
    </source>
</evidence>
<gene>
    <name evidence="5" type="ORF">B0I27_101547</name>
</gene>
<dbReference type="EMBL" id="PVTH01000001">
    <property type="protein sequence ID" value="PRY55573.1"/>
    <property type="molecule type" value="Genomic_DNA"/>
</dbReference>
<dbReference type="SUPFAM" id="SSF48208">
    <property type="entry name" value="Six-hairpin glycosidases"/>
    <property type="match status" value="1"/>
</dbReference>
<proteinExistence type="predicted"/>
<keyword evidence="6" id="KW-1185">Reference proteome</keyword>
<evidence type="ECO:0000259" key="4">
    <source>
        <dbReference type="Pfam" id="PF22124"/>
    </source>
</evidence>
<feature type="chain" id="PRO_5015665489" evidence="1">
    <location>
        <begin position="24"/>
        <end position="939"/>
    </location>
</feature>
<dbReference type="InterPro" id="IPR008928">
    <property type="entry name" value="6-hairpin_glycosidase_sf"/>
</dbReference>
<dbReference type="Gene3D" id="1.50.10.10">
    <property type="match status" value="1"/>
</dbReference>
<feature type="domain" description="Glycosyl hydrolase family 95 N-terminal" evidence="2">
    <location>
        <begin position="28"/>
        <end position="113"/>
    </location>
</feature>
<dbReference type="GO" id="GO:0005975">
    <property type="term" value="P:carbohydrate metabolic process"/>
    <property type="evidence" value="ECO:0007669"/>
    <property type="project" value="InterPro"/>
</dbReference>
<feature type="signal peptide" evidence="1">
    <location>
        <begin position="1"/>
        <end position="23"/>
    </location>
</feature>
<dbReference type="FunFam" id="1.50.10.10:FF:000028">
    <property type="entry name" value="Alpha-L-fucosidase 2"/>
    <property type="match status" value="1"/>
</dbReference>
<evidence type="ECO:0000259" key="3">
    <source>
        <dbReference type="Pfam" id="PF21307"/>
    </source>
</evidence>
<dbReference type="InterPro" id="IPR012341">
    <property type="entry name" value="6hp_glycosidase-like_sf"/>
</dbReference>
<keyword evidence="1" id="KW-0732">Signal</keyword>
<dbReference type="Pfam" id="PF14498">
    <property type="entry name" value="Glyco_hyd_65N_2"/>
    <property type="match status" value="2"/>
</dbReference>
<organism evidence="5 6">
    <name type="scientific">Arcticibacter pallidicorallinus</name>
    <dbReference type="NCBI Taxonomy" id="1259464"/>
    <lineage>
        <taxon>Bacteria</taxon>
        <taxon>Pseudomonadati</taxon>
        <taxon>Bacteroidota</taxon>
        <taxon>Sphingobacteriia</taxon>
        <taxon>Sphingobacteriales</taxon>
        <taxon>Sphingobacteriaceae</taxon>
        <taxon>Arcticibacter</taxon>
    </lineage>
</organism>
<dbReference type="Pfam" id="PF21307">
    <property type="entry name" value="Glyco_hydro_95_C"/>
    <property type="match status" value="1"/>
</dbReference>
<dbReference type="InterPro" id="IPR027414">
    <property type="entry name" value="GH95_N_dom"/>
</dbReference>
<protein>
    <submittedName>
        <fullName evidence="5">Alpha-L-fucosidase 2</fullName>
    </submittedName>
</protein>
<feature type="domain" description="Glycosyl hydrolase family 95 catalytic" evidence="4">
    <location>
        <begin position="458"/>
        <end position="854"/>
    </location>
</feature>
<feature type="domain" description="Glycosyl hydrolase family 95 N-terminal" evidence="2">
    <location>
        <begin position="287"/>
        <end position="435"/>
    </location>
</feature>
<dbReference type="Gene3D" id="2.70.98.50">
    <property type="entry name" value="putative glycoside hydrolase family protein from bacillus halodurans"/>
    <property type="match status" value="1"/>
</dbReference>
<dbReference type="InterPro" id="IPR049053">
    <property type="entry name" value="AFCA-like_C"/>
</dbReference>
<sequence length="939" mass="104868">MIKNMRLTLGLVFAGFLSGSLQAQDLKLWYNQPAEQWTDALPLGNGRIGAMVFGGVNREHIQFNEETLWTDSPRDYNMPDGAKYLNDIRQLLFAGKQKEAEALAAKHFMGLKSKEEERAPWVEKVRDLASLKSNPSAAKYNDSKWKTIQLPAINGWETVGLEGLDGAVWLRNSFVLPDDWAGKDLVFDLGKIRDHDFTYVNGHLAGTTANASDGRMYVVSADKLKKGVNHISIQVLNYFDKGGLVGYKDTSRPMRVYPKGASEQQAVILSRSWKYMIQDDDPPLVGTYQASYQPFGDLLLTFPDASKGVSDYKRELDLTTAISKTTYVSKGVRYTREYFVSQPDQCLVVRITSDKKQSINFQAGLRSSHKQSAVRVIDPTTLGLSLQVKDGALKGESILKVNAIGGKTRVKNGQIHVSGANEVVLYLTAATNYKNFKDVSGDAAALAKADMEKLAQQSYGSLLNKHLNEYQQYFNRLSLSFGSSSESTLPTDQRIEQFAKNNDPAFAALYLQYGRYLLISSSRPGTRPANLQGIWNDLLTPSWGSKYTTNINLEMNYWPAESLNLSEMHEPLFDMIEELSQTGAETARKYYNAPGFVVHHNTDIWRGTAPINNSNHGIWVSGGAWLSTHLWERYNYTQDKEFLRNRAYPLMRKVALFFNSYLVKDPATGLLVSGPTNSPEQGGLVMGAAMDHQIIRDLYSACIKASEILNTDGELRKIMKSNRDRLTPNKIGRFGQLQEWTVDIDDTTNKHRHVSHLWGVHPGADITWDKDPEMMKAARQSLIYRGDEGTGWSLAWKINFWSRFKDGDHAWKMVHMLISPAAKGGGSYVNLFDAHPPFQIDGNFGGAAGIAEMLLQSHSGYLDILPSLPSALKDGEIKGLCARGGFELEMKWKDGKLSDLSVLSKAGNTCTVKYAGKELKFATERGKRYPIDSALQLIK</sequence>
<dbReference type="Proteomes" id="UP000238034">
    <property type="component" value="Unassembled WGS sequence"/>
</dbReference>
<dbReference type="InterPro" id="IPR054363">
    <property type="entry name" value="GH95_cat"/>
</dbReference>
<feature type="domain" description="Alpha fucosidase A-like C-terminal" evidence="3">
    <location>
        <begin position="856"/>
        <end position="922"/>
    </location>
</feature>
<comment type="caution">
    <text evidence="5">The sequence shown here is derived from an EMBL/GenBank/DDBJ whole genome shotgun (WGS) entry which is preliminary data.</text>
</comment>
<dbReference type="GO" id="GO:0004560">
    <property type="term" value="F:alpha-L-fucosidase activity"/>
    <property type="evidence" value="ECO:0007669"/>
    <property type="project" value="TreeGrafter"/>
</dbReference>
<evidence type="ECO:0000313" key="5">
    <source>
        <dbReference type="EMBL" id="PRY55573.1"/>
    </source>
</evidence>
<name>A0A2T0UCC3_9SPHI</name>
<evidence type="ECO:0000259" key="2">
    <source>
        <dbReference type="Pfam" id="PF14498"/>
    </source>
</evidence>